<dbReference type="EMBL" id="BJUT01000001">
    <property type="protein sequence ID" value="GEK75045.1"/>
    <property type="molecule type" value="Genomic_DNA"/>
</dbReference>
<reference evidence="3 4" key="1">
    <citation type="submission" date="2019-07" db="EMBL/GenBank/DDBJ databases">
        <title>Whole genome shotgun sequence of Pseudoalteromonas atlantica NBRC 103033.</title>
        <authorList>
            <person name="Hosoyama A."/>
            <person name="Uohara A."/>
            <person name="Ohji S."/>
            <person name="Ichikawa N."/>
        </authorList>
    </citation>
    <scope>NUCLEOTIDE SEQUENCE [LARGE SCALE GENOMIC DNA]</scope>
    <source>
        <strain evidence="3 4">NBRC 103033</strain>
    </source>
</reference>
<comment type="similarity">
    <text evidence="1">Belongs to the transposase 8 family.</text>
</comment>
<sequence length="96" mass="11211">MNQKRQYKTYTKAFKEEAVALVIDQGYTVPEAAESLGSRANLLYGWKQQFEDKQSGAVLADDERSELMKLRKENKQLRMEKEILKKASAFFTREMK</sequence>
<gene>
    <name evidence="3" type="ORF">PAT01_03490</name>
</gene>
<keyword evidence="4" id="KW-1185">Reference proteome</keyword>
<proteinExistence type="inferred from homology"/>
<dbReference type="PANTHER" id="PTHR33215:SF13">
    <property type="entry name" value="PROTEIN DISTAL ANTENNA"/>
    <property type="match status" value="1"/>
</dbReference>
<dbReference type="InterPro" id="IPR009057">
    <property type="entry name" value="Homeodomain-like_sf"/>
</dbReference>
<dbReference type="Gene3D" id="1.10.10.60">
    <property type="entry name" value="Homeodomain-like"/>
    <property type="match status" value="1"/>
</dbReference>
<name>A0ABQ0U9C5_PSEAF</name>
<protein>
    <recommendedName>
        <fullName evidence="5">Transposase</fullName>
    </recommendedName>
</protein>
<dbReference type="InterPro" id="IPR002514">
    <property type="entry name" value="Transposase_8"/>
</dbReference>
<evidence type="ECO:0000313" key="3">
    <source>
        <dbReference type="EMBL" id="GEK75045.1"/>
    </source>
</evidence>
<dbReference type="InterPro" id="IPR051839">
    <property type="entry name" value="RD_transcriptional_regulator"/>
</dbReference>
<dbReference type="Proteomes" id="UP000321189">
    <property type="component" value="Unassembled WGS sequence"/>
</dbReference>
<dbReference type="SUPFAM" id="SSF46689">
    <property type="entry name" value="Homeodomain-like"/>
    <property type="match status" value="1"/>
</dbReference>
<feature type="coiled-coil region" evidence="2">
    <location>
        <begin position="60"/>
        <end position="87"/>
    </location>
</feature>
<evidence type="ECO:0008006" key="5">
    <source>
        <dbReference type="Google" id="ProtNLM"/>
    </source>
</evidence>
<comment type="caution">
    <text evidence="3">The sequence shown here is derived from an EMBL/GenBank/DDBJ whole genome shotgun (WGS) entry which is preliminary data.</text>
</comment>
<organism evidence="3 4">
    <name type="scientific">Pseudoalteromonas atlantica</name>
    <name type="common">Alteromonas atlantica</name>
    <dbReference type="NCBI Taxonomy" id="288"/>
    <lineage>
        <taxon>Bacteria</taxon>
        <taxon>Pseudomonadati</taxon>
        <taxon>Pseudomonadota</taxon>
        <taxon>Gammaproteobacteria</taxon>
        <taxon>Alteromonadales</taxon>
        <taxon>Pseudoalteromonadaceae</taxon>
        <taxon>Pseudoalteromonas</taxon>
    </lineage>
</organism>
<evidence type="ECO:0000313" key="4">
    <source>
        <dbReference type="Proteomes" id="UP000321189"/>
    </source>
</evidence>
<dbReference type="Pfam" id="PF01527">
    <property type="entry name" value="HTH_Tnp_1"/>
    <property type="match status" value="1"/>
</dbReference>
<keyword evidence="2" id="KW-0175">Coiled coil</keyword>
<evidence type="ECO:0000256" key="2">
    <source>
        <dbReference type="SAM" id="Coils"/>
    </source>
</evidence>
<dbReference type="PANTHER" id="PTHR33215">
    <property type="entry name" value="PROTEIN DISTAL ANTENNA"/>
    <property type="match status" value="1"/>
</dbReference>
<evidence type="ECO:0000256" key="1">
    <source>
        <dbReference type="ARBA" id="ARBA00009964"/>
    </source>
</evidence>
<accession>A0ABQ0U9C5</accession>